<proteinExistence type="predicted"/>
<keyword evidence="4" id="KW-1185">Reference proteome</keyword>
<comment type="caution">
    <text evidence="3">The sequence shown here is derived from an EMBL/GenBank/DDBJ whole genome shotgun (WGS) entry which is preliminary data.</text>
</comment>
<dbReference type="RefSeq" id="WP_380774268.1">
    <property type="nucleotide sequence ID" value="NZ_JBHUEO010000037.1"/>
</dbReference>
<organism evidence="3 4">
    <name type="scientific">Siminovitchia sediminis</name>
    <dbReference type="NCBI Taxonomy" id="1274353"/>
    <lineage>
        <taxon>Bacteria</taxon>
        <taxon>Bacillati</taxon>
        <taxon>Bacillota</taxon>
        <taxon>Bacilli</taxon>
        <taxon>Bacillales</taxon>
        <taxon>Bacillaceae</taxon>
        <taxon>Siminovitchia</taxon>
    </lineage>
</organism>
<feature type="compositionally biased region" description="Basic and acidic residues" evidence="1">
    <location>
        <begin position="59"/>
        <end position="72"/>
    </location>
</feature>
<feature type="transmembrane region" description="Helical" evidence="2">
    <location>
        <begin position="7"/>
        <end position="24"/>
    </location>
</feature>
<name>A0ABW4KHD1_9BACI</name>
<evidence type="ECO:0000313" key="3">
    <source>
        <dbReference type="EMBL" id="MFD1707552.1"/>
    </source>
</evidence>
<feature type="compositionally biased region" description="Acidic residues" evidence="1">
    <location>
        <begin position="73"/>
        <end position="82"/>
    </location>
</feature>
<evidence type="ECO:0000256" key="2">
    <source>
        <dbReference type="SAM" id="Phobius"/>
    </source>
</evidence>
<keyword evidence="2" id="KW-1133">Transmembrane helix</keyword>
<gene>
    <name evidence="3" type="ORF">ACFSCZ_12540</name>
</gene>
<dbReference type="EMBL" id="JBHUEO010000037">
    <property type="protein sequence ID" value="MFD1707552.1"/>
    <property type="molecule type" value="Genomic_DNA"/>
</dbReference>
<keyword evidence="2" id="KW-0812">Transmembrane</keyword>
<dbReference type="Proteomes" id="UP001597301">
    <property type="component" value="Unassembled WGS sequence"/>
</dbReference>
<evidence type="ECO:0000313" key="4">
    <source>
        <dbReference type="Proteomes" id="UP001597301"/>
    </source>
</evidence>
<keyword evidence="2" id="KW-0472">Membrane</keyword>
<feature type="region of interest" description="Disordered" evidence="1">
    <location>
        <begin position="47"/>
        <end position="82"/>
    </location>
</feature>
<reference evidence="4" key="1">
    <citation type="journal article" date="2019" name="Int. J. Syst. Evol. Microbiol.">
        <title>The Global Catalogue of Microorganisms (GCM) 10K type strain sequencing project: providing services to taxonomists for standard genome sequencing and annotation.</title>
        <authorList>
            <consortium name="The Broad Institute Genomics Platform"/>
            <consortium name="The Broad Institute Genome Sequencing Center for Infectious Disease"/>
            <person name="Wu L."/>
            <person name="Ma J."/>
        </authorList>
    </citation>
    <scope>NUCLEOTIDE SEQUENCE [LARGE SCALE GENOMIC DNA]</scope>
    <source>
        <strain evidence="4">CGMCC 1.12295</strain>
    </source>
</reference>
<sequence>MDKATKTKFTIVFIIGVVLLWIIITNQFGRKESPEFDGSFTNTVFPDDSLISQTGQETTHQETEQAEEKDSETIEEEPDFESEYASKFGDEAVEKGKEAAEKVVTLWLEEDTDKTKWKPYSSSSFFNAIKKELLPSGDGVSRKVAELDIHAASRESQNEMRFGVVATWDVVHDDSNIGKQTQLFYVSVVPYKKSWVVHKIVEPSEENHSSSKQ</sequence>
<protein>
    <submittedName>
        <fullName evidence="3">Uncharacterized protein</fullName>
    </submittedName>
</protein>
<accession>A0ABW4KHD1</accession>
<evidence type="ECO:0000256" key="1">
    <source>
        <dbReference type="SAM" id="MobiDB-lite"/>
    </source>
</evidence>